<dbReference type="RefSeq" id="WP_002946060.1">
    <property type="nucleotide sequence ID" value="NZ_CP012543.1"/>
</dbReference>
<reference evidence="1 2" key="1">
    <citation type="submission" date="2016-07" db="EMBL/GenBank/DDBJ databases">
        <title>Comparative genomics of the Campylobacter concisus group.</title>
        <authorList>
            <person name="Miller W.G."/>
            <person name="Yee E."/>
            <person name="Chapman M.H."/>
            <person name="Huynh S."/>
            <person name="Bono J.L."/>
            <person name="On S.L.W."/>
            <person name="StLeger J."/>
            <person name="Foster G."/>
            <person name="Parker C.T."/>
        </authorList>
    </citation>
    <scope>NUCLEOTIDE SEQUENCE [LARGE SCALE GENOMIC DNA]</scope>
    <source>
        <strain evidence="1 2">ATCC 33238</strain>
    </source>
</reference>
<gene>
    <name evidence="1" type="ORF">CRECT_2197</name>
</gene>
<dbReference type="InterPro" id="IPR013417">
    <property type="entry name" value="CHP02588"/>
</dbReference>
<evidence type="ECO:0000313" key="2">
    <source>
        <dbReference type="Proteomes" id="UP000502377"/>
    </source>
</evidence>
<evidence type="ECO:0000313" key="1">
    <source>
        <dbReference type="EMBL" id="QCD47797.1"/>
    </source>
</evidence>
<name>A0A6G5QQB7_CAMRE</name>
<proteinExistence type="predicted"/>
<dbReference type="EMBL" id="CP012543">
    <property type="protein sequence ID" value="QCD47797.1"/>
    <property type="molecule type" value="Genomic_DNA"/>
</dbReference>
<protein>
    <submittedName>
        <fullName evidence="1">Putative DUF2393 domain protein</fullName>
    </submittedName>
</protein>
<sequence>MINELKQGLNFYLTHLSWVDFAAYIWMFLTFLALVSLCVYVASKSYLAGFALVIVTIAGLGCGAYFMPKLLDENLRTRSLELVSTKQLEYSNTLLVDLRLTNLSKKSFNYCKIGLSFYKNSGNALRRYANELKPFLKENIVLKDALDVNATHEITHAVNNFRAQDYNVTASSECF</sequence>
<dbReference type="Pfam" id="PF09624">
    <property type="entry name" value="DUF2393"/>
    <property type="match status" value="1"/>
</dbReference>
<dbReference type="Proteomes" id="UP000502377">
    <property type="component" value="Chromosome"/>
</dbReference>
<organism evidence="1 2">
    <name type="scientific">Campylobacter rectus</name>
    <name type="common">Wolinella recta</name>
    <dbReference type="NCBI Taxonomy" id="203"/>
    <lineage>
        <taxon>Bacteria</taxon>
        <taxon>Pseudomonadati</taxon>
        <taxon>Campylobacterota</taxon>
        <taxon>Epsilonproteobacteria</taxon>
        <taxon>Campylobacterales</taxon>
        <taxon>Campylobacteraceae</taxon>
        <taxon>Campylobacter</taxon>
    </lineage>
</organism>
<dbReference type="AlphaFoldDB" id="A0A6G5QQB7"/>
<accession>A0A6G5QQB7</accession>
<dbReference type="KEGG" id="crx:CRECT_2197"/>